<gene>
    <name evidence="1" type="ORF">ElyMa_004104100</name>
</gene>
<evidence type="ECO:0000313" key="2">
    <source>
        <dbReference type="Proteomes" id="UP000762676"/>
    </source>
</evidence>
<evidence type="ECO:0000313" key="1">
    <source>
        <dbReference type="EMBL" id="GFR82661.1"/>
    </source>
</evidence>
<name>A0AAV4GBS0_9GAST</name>
<dbReference type="EMBL" id="BMAT01008342">
    <property type="protein sequence ID" value="GFR82661.1"/>
    <property type="molecule type" value="Genomic_DNA"/>
</dbReference>
<comment type="caution">
    <text evidence="1">The sequence shown here is derived from an EMBL/GenBank/DDBJ whole genome shotgun (WGS) entry which is preliminary data.</text>
</comment>
<keyword evidence="2" id="KW-1185">Reference proteome</keyword>
<dbReference type="AlphaFoldDB" id="A0AAV4GBS0"/>
<dbReference type="Proteomes" id="UP000762676">
    <property type="component" value="Unassembled WGS sequence"/>
</dbReference>
<accession>A0AAV4GBS0</accession>
<reference evidence="1 2" key="1">
    <citation type="journal article" date="2021" name="Elife">
        <title>Chloroplast acquisition without the gene transfer in kleptoplastic sea slugs, Plakobranchus ocellatus.</title>
        <authorList>
            <person name="Maeda T."/>
            <person name="Takahashi S."/>
            <person name="Yoshida T."/>
            <person name="Shimamura S."/>
            <person name="Takaki Y."/>
            <person name="Nagai Y."/>
            <person name="Toyoda A."/>
            <person name="Suzuki Y."/>
            <person name="Arimoto A."/>
            <person name="Ishii H."/>
            <person name="Satoh N."/>
            <person name="Nishiyama T."/>
            <person name="Hasebe M."/>
            <person name="Maruyama T."/>
            <person name="Minagawa J."/>
            <person name="Obokata J."/>
            <person name="Shigenobu S."/>
        </authorList>
    </citation>
    <scope>NUCLEOTIDE SEQUENCE [LARGE SCALE GENOMIC DNA]</scope>
</reference>
<sequence length="107" mass="12028">MRRGRRQDNPLVPWPGAEQSCPGLYGSAARDRQITLRVTQHCLYGALSLAMGGGGCSDFDSTTFIWFSLSPKSIKRLLWQWGEREEWRNGVYGHPGWDTNNGWVTGA</sequence>
<proteinExistence type="predicted"/>
<organism evidence="1 2">
    <name type="scientific">Elysia marginata</name>
    <dbReference type="NCBI Taxonomy" id="1093978"/>
    <lineage>
        <taxon>Eukaryota</taxon>
        <taxon>Metazoa</taxon>
        <taxon>Spiralia</taxon>
        <taxon>Lophotrochozoa</taxon>
        <taxon>Mollusca</taxon>
        <taxon>Gastropoda</taxon>
        <taxon>Heterobranchia</taxon>
        <taxon>Euthyneura</taxon>
        <taxon>Panpulmonata</taxon>
        <taxon>Sacoglossa</taxon>
        <taxon>Placobranchoidea</taxon>
        <taxon>Plakobranchidae</taxon>
        <taxon>Elysia</taxon>
    </lineage>
</organism>
<protein>
    <submittedName>
        <fullName evidence="1">Uncharacterized protein</fullName>
    </submittedName>
</protein>